<proteinExistence type="predicted"/>
<dbReference type="EMBL" id="CP003470">
    <property type="protein sequence ID" value="AGG89516.1"/>
    <property type="molecule type" value="Genomic_DNA"/>
</dbReference>
<feature type="chain" id="PRO_5004056292" evidence="1">
    <location>
        <begin position="31"/>
        <end position="232"/>
    </location>
</feature>
<evidence type="ECO:0000313" key="4">
    <source>
        <dbReference type="Proteomes" id="UP000011859"/>
    </source>
</evidence>
<name>M4NPE8_9GAMM</name>
<dbReference type="eggNOG" id="COG0741">
    <property type="taxonomic scope" value="Bacteria"/>
</dbReference>
<keyword evidence="1" id="KW-0732">Signal</keyword>
<dbReference type="InterPro" id="IPR008258">
    <property type="entry name" value="Transglycosylase_SLT_dom_1"/>
</dbReference>
<reference evidence="3 4" key="1">
    <citation type="submission" date="2012-04" db="EMBL/GenBank/DDBJ databases">
        <title>Complete genome of Rhodanobacter sp. 2APBS1.</title>
        <authorList>
            <consortium name="US DOE Joint Genome Institute"/>
            <person name="Huntemann M."/>
            <person name="Wei C.-L."/>
            <person name="Han J."/>
            <person name="Detter J.C."/>
            <person name="Han C."/>
            <person name="Tapia R."/>
            <person name="Munk A.C.C."/>
            <person name="Chen A."/>
            <person name="Krypides N."/>
            <person name="Mavromatis K."/>
            <person name="Markowitz V."/>
            <person name="Szeto E."/>
            <person name="Ivanova N."/>
            <person name="Mikhailova N."/>
            <person name="Ovchinnikova G."/>
            <person name="Pagani I."/>
            <person name="Pati A."/>
            <person name="Goodwin L."/>
            <person name="Peters L."/>
            <person name="Pitluck S."/>
            <person name="Woyke T."/>
            <person name="Prakash O."/>
            <person name="Elkins J."/>
            <person name="Brown S."/>
            <person name="Palumbo A."/>
            <person name="Hemme C."/>
            <person name="Zhou J."/>
            <person name="Watson D."/>
            <person name="Jardine P."/>
            <person name="Kostka J."/>
            <person name="Green S."/>
        </authorList>
    </citation>
    <scope>NUCLEOTIDE SEQUENCE [LARGE SCALE GENOMIC DNA]</scope>
    <source>
        <strain evidence="3 4">2APBS1</strain>
    </source>
</reference>
<evidence type="ECO:0000256" key="1">
    <source>
        <dbReference type="SAM" id="SignalP"/>
    </source>
</evidence>
<dbReference type="HOGENOM" id="CLU_1194127_0_0_6"/>
<feature type="signal peptide" evidence="1">
    <location>
        <begin position="1"/>
        <end position="30"/>
    </location>
</feature>
<dbReference type="SUPFAM" id="SSF53955">
    <property type="entry name" value="Lysozyme-like"/>
    <property type="match status" value="1"/>
</dbReference>
<dbReference type="STRING" id="666685.R2APBS1_2425"/>
<protein>
    <submittedName>
        <fullName evidence="3">Transglycosylase family protein</fullName>
    </submittedName>
</protein>
<keyword evidence="4" id="KW-1185">Reference proteome</keyword>
<evidence type="ECO:0000313" key="3">
    <source>
        <dbReference type="EMBL" id="AGG89516.1"/>
    </source>
</evidence>
<accession>M4NPE8</accession>
<dbReference type="AlphaFoldDB" id="M4NPE8"/>
<dbReference type="KEGG" id="rhd:R2APBS1_2425"/>
<dbReference type="Pfam" id="PF01464">
    <property type="entry name" value="SLT"/>
    <property type="match status" value="1"/>
</dbReference>
<organism evidence="3 4">
    <name type="scientific">Rhodanobacter denitrificans</name>
    <dbReference type="NCBI Taxonomy" id="666685"/>
    <lineage>
        <taxon>Bacteria</taxon>
        <taxon>Pseudomonadati</taxon>
        <taxon>Pseudomonadota</taxon>
        <taxon>Gammaproteobacteria</taxon>
        <taxon>Lysobacterales</taxon>
        <taxon>Rhodanobacteraceae</taxon>
        <taxon>Rhodanobacter</taxon>
    </lineage>
</organism>
<dbReference type="Gene3D" id="1.10.530.10">
    <property type="match status" value="1"/>
</dbReference>
<dbReference type="InterPro" id="IPR023346">
    <property type="entry name" value="Lysozyme-like_dom_sf"/>
</dbReference>
<evidence type="ECO:0000259" key="2">
    <source>
        <dbReference type="Pfam" id="PF01464"/>
    </source>
</evidence>
<gene>
    <name evidence="3" type="ORF">R2APBS1_2425</name>
</gene>
<dbReference type="Proteomes" id="UP000011859">
    <property type="component" value="Chromosome"/>
</dbReference>
<feature type="domain" description="Transglycosylase SLT" evidence="2">
    <location>
        <begin position="139"/>
        <end position="195"/>
    </location>
</feature>
<sequence precursor="true">MAPAPASATHASSVPLTPVLSLAAAAPASASTVSSAVRSGPAETGSKLLSDVSTMDLMMPIEEPDLDIASRDSLWSQVGKASGVDPLLLYSVALVESKALYPDGKVAPTPWLFRVDDHLVRGERHDVQLAMAAASQFDSAVQDVGIMQVYYPMHRDAVRDPLTLLNPRTNITVAAKILRDGMRQTRDRVLGVGYYHSHTPALARNYGTAVLTVYQRLQAIHRPAHRGQAVAR</sequence>